<proteinExistence type="predicted"/>
<reference evidence="1 2" key="1">
    <citation type="submission" date="2019-05" db="EMBL/GenBank/DDBJ databases">
        <title>Another draft genome of Portunus trituberculatus and its Hox gene families provides insights of decapod evolution.</title>
        <authorList>
            <person name="Jeong J.-H."/>
            <person name="Song I."/>
            <person name="Kim S."/>
            <person name="Choi T."/>
            <person name="Kim D."/>
            <person name="Ryu S."/>
            <person name="Kim W."/>
        </authorList>
    </citation>
    <scope>NUCLEOTIDE SEQUENCE [LARGE SCALE GENOMIC DNA]</scope>
    <source>
        <tissue evidence="1">Muscle</tissue>
    </source>
</reference>
<dbReference type="Proteomes" id="UP000324222">
    <property type="component" value="Unassembled WGS sequence"/>
</dbReference>
<gene>
    <name evidence="1" type="ORF">E2C01_078540</name>
</gene>
<keyword evidence="2" id="KW-1185">Reference proteome</keyword>
<protein>
    <submittedName>
        <fullName evidence="1">Uncharacterized protein</fullName>
    </submittedName>
</protein>
<name>A0A5B7IEJ9_PORTR</name>
<evidence type="ECO:0000313" key="1">
    <source>
        <dbReference type="EMBL" id="MPC83821.1"/>
    </source>
</evidence>
<dbReference type="EMBL" id="VSRR010063588">
    <property type="protein sequence ID" value="MPC83821.1"/>
    <property type="molecule type" value="Genomic_DNA"/>
</dbReference>
<dbReference type="AlphaFoldDB" id="A0A5B7IEJ9"/>
<sequence length="61" mass="7212">MERLNDKYEKCNQYDDAVLQLETQRVVSPQLLFLPFLTDLSLPLQKLLLTPILCLQRRHSL</sequence>
<evidence type="ECO:0000313" key="2">
    <source>
        <dbReference type="Proteomes" id="UP000324222"/>
    </source>
</evidence>
<organism evidence="1 2">
    <name type="scientific">Portunus trituberculatus</name>
    <name type="common">Swimming crab</name>
    <name type="synonym">Neptunus trituberculatus</name>
    <dbReference type="NCBI Taxonomy" id="210409"/>
    <lineage>
        <taxon>Eukaryota</taxon>
        <taxon>Metazoa</taxon>
        <taxon>Ecdysozoa</taxon>
        <taxon>Arthropoda</taxon>
        <taxon>Crustacea</taxon>
        <taxon>Multicrustacea</taxon>
        <taxon>Malacostraca</taxon>
        <taxon>Eumalacostraca</taxon>
        <taxon>Eucarida</taxon>
        <taxon>Decapoda</taxon>
        <taxon>Pleocyemata</taxon>
        <taxon>Brachyura</taxon>
        <taxon>Eubrachyura</taxon>
        <taxon>Portunoidea</taxon>
        <taxon>Portunidae</taxon>
        <taxon>Portuninae</taxon>
        <taxon>Portunus</taxon>
    </lineage>
</organism>
<accession>A0A5B7IEJ9</accession>
<comment type="caution">
    <text evidence="1">The sequence shown here is derived from an EMBL/GenBank/DDBJ whole genome shotgun (WGS) entry which is preliminary data.</text>
</comment>